<dbReference type="Proteomes" id="UP000259040">
    <property type="component" value="Segment"/>
</dbReference>
<accession>A0A345M846</accession>
<name>A0A345M846_9CAUD</name>
<organism evidence="1 2">
    <name type="scientific">Streptomyces phage Starbow</name>
    <dbReference type="NCBI Taxonomy" id="2283266"/>
    <lineage>
        <taxon>Viruses</taxon>
        <taxon>Duplodnaviria</taxon>
        <taxon>Heunggongvirae</taxon>
        <taxon>Uroviricota</taxon>
        <taxon>Caudoviricetes</taxon>
        <taxon>Stanwilliamsviridae</taxon>
        <taxon>Boydwoodruffvirinae</taxon>
        <taxon>Karimacvirus</taxon>
        <taxon>Karimacvirus karimac</taxon>
        <taxon>Streptomyces virus Karimac</taxon>
    </lineage>
</organism>
<evidence type="ECO:0000313" key="1">
    <source>
        <dbReference type="EMBL" id="AXH66667.1"/>
    </source>
</evidence>
<protein>
    <submittedName>
        <fullName evidence="1">Uncharacterized protein</fullName>
    </submittedName>
</protein>
<evidence type="ECO:0000313" key="2">
    <source>
        <dbReference type="Proteomes" id="UP000259040"/>
    </source>
</evidence>
<reference evidence="1 2" key="1">
    <citation type="submission" date="2018-07" db="EMBL/GenBank/DDBJ databases">
        <authorList>
            <person name="Boyd E.M."/>
            <person name="Barkley D.B."/>
            <person name="Naeem H."/>
            <person name="Vanhorne R."/>
            <person name="Nayek S."/>
            <person name="Layton S.R."/>
            <person name="Hughes L.E."/>
            <person name="Garlena R.A."/>
            <person name="Russell D.A."/>
            <person name="Pope W.H."/>
            <person name="Jacobs-Sera D."/>
            <person name="Hatfull G.F."/>
        </authorList>
    </citation>
    <scope>NUCLEOTIDE SEQUENCE [LARGE SCALE GENOMIC DNA]</scope>
</reference>
<gene>
    <name evidence="1" type="primary">199</name>
    <name evidence="1" type="ORF">SEA_STARBOW_199</name>
</gene>
<sequence>MAGNKNSRKKWLCLDCGVDTGKIGEHFFLINEVWSLTDLGHKGMLCIEHVEKRIGRRLVPADFASVWINGPRGGMKSQRLANRLGYK</sequence>
<proteinExistence type="predicted"/>
<dbReference type="EMBL" id="MH576964">
    <property type="protein sequence ID" value="AXH66667.1"/>
    <property type="molecule type" value="Genomic_DNA"/>
</dbReference>